<proteinExistence type="predicted"/>
<dbReference type="EMBL" id="PRFA01000002">
    <property type="protein sequence ID" value="PWV02815.1"/>
    <property type="molecule type" value="Genomic_DNA"/>
</dbReference>
<dbReference type="AlphaFoldDB" id="A0A2V2W3A0"/>
<organism evidence="1 2">
    <name type="scientific">Trypanosoma cruzi</name>
    <dbReference type="NCBI Taxonomy" id="5693"/>
    <lineage>
        <taxon>Eukaryota</taxon>
        <taxon>Discoba</taxon>
        <taxon>Euglenozoa</taxon>
        <taxon>Kinetoplastea</taxon>
        <taxon>Metakinetoplastina</taxon>
        <taxon>Trypanosomatida</taxon>
        <taxon>Trypanosomatidae</taxon>
        <taxon>Trypanosoma</taxon>
        <taxon>Schizotrypanum</taxon>
    </lineage>
</organism>
<sequence length="347" mass="39450">MHSWVTHALEERYIEALQGLDGTDGVYCMAWEHEWYEDGIVMDWSALHRGLVASVCFPPVAAQMDDLTRFGCCVRDDTLLVTSIDIRAPWRMIPLSDQAQRLSAFLLPPAANACRNGARVAVEELRGYRFVKGPPGQRSVRDDVYALLQTVNRQLTRAGVNTYVFFSNVIVASKNFAQLIHHTAAVFRALREAGFAINGNGSSFEPRRVFTVVPGRYWNTLTLDSLRREEDILAFLVDMFYRWLEDCYVWLCETPPRSLLLSAGDDDKKLQLFSDFYTRLVYPRHDYIHFLAVKGMTLADVLRLAGPRLAKKVPCVGPQKWSTLELRLCLSALDAYNNFPCKLFGVL</sequence>
<dbReference type="VEuPathDB" id="TriTrypDB:TcBrA4_0058130"/>
<dbReference type="VEuPathDB" id="TriTrypDB:TCSYLVIO_007637"/>
<gene>
    <name evidence="1" type="ORF">C4B63_2g520</name>
</gene>
<dbReference type="VEuPathDB" id="TriTrypDB:Tc_MARK_4140"/>
<dbReference type="VEuPathDB" id="TriTrypDB:BCY84_14652"/>
<accession>A0A2V2W3A0</accession>
<evidence type="ECO:0000313" key="2">
    <source>
        <dbReference type="Proteomes" id="UP000246121"/>
    </source>
</evidence>
<dbReference type="VEuPathDB" id="TriTrypDB:TcG_06171"/>
<reference evidence="1 2" key="1">
    <citation type="journal article" date="2018" name="Microb. Genom.">
        <title>Expanding an expanded genome: long-read sequencing of Trypanosoma cruzi.</title>
        <authorList>
            <person name="Berna L."/>
            <person name="Rodriguez M."/>
            <person name="Chiribao M.L."/>
            <person name="Parodi-Talice A."/>
            <person name="Pita S."/>
            <person name="Rijo G."/>
            <person name="Alvarez-Valin F."/>
            <person name="Robello C."/>
        </authorList>
    </citation>
    <scope>NUCLEOTIDE SEQUENCE [LARGE SCALE GENOMIC DNA]</scope>
    <source>
        <strain evidence="1 2">Dm28c</strain>
    </source>
</reference>
<dbReference type="VEuPathDB" id="TriTrypDB:C4B63_2g520"/>
<dbReference type="SUPFAM" id="SSF56672">
    <property type="entry name" value="DNA/RNA polymerases"/>
    <property type="match status" value="1"/>
</dbReference>
<dbReference type="Proteomes" id="UP000246121">
    <property type="component" value="Unassembled WGS sequence"/>
</dbReference>
<protein>
    <submittedName>
        <fullName evidence="1">Uncharacterized protein</fullName>
    </submittedName>
</protein>
<name>A0A2V2W3A0_TRYCR</name>
<evidence type="ECO:0000313" key="1">
    <source>
        <dbReference type="EMBL" id="PWV02815.1"/>
    </source>
</evidence>
<dbReference type="VEuPathDB" id="TriTrypDB:TcCL_NonESM07419"/>
<comment type="caution">
    <text evidence="1">The sequence shown here is derived from an EMBL/GenBank/DDBJ whole genome shotgun (WGS) entry which is preliminary data.</text>
</comment>
<dbReference type="InterPro" id="IPR043502">
    <property type="entry name" value="DNA/RNA_pol_sf"/>
</dbReference>
<dbReference type="VEuPathDB" id="TriTrypDB:TCDM_04516"/>
<dbReference type="VEuPathDB" id="TriTrypDB:TcCLB.508355.210"/>
<dbReference type="VEuPathDB" id="TriTrypDB:ECC02_002787"/>
<dbReference type="OrthoDB" id="261244at2759"/>
<dbReference type="VEuPathDB" id="TriTrypDB:TcCLB.506367.70"/>
<dbReference type="VEuPathDB" id="TriTrypDB:C3747_9g368"/>
<dbReference type="VEuPathDB" id="TriTrypDB:TcYC6_0074150"/>